<feature type="coiled-coil region" evidence="1">
    <location>
        <begin position="293"/>
        <end position="327"/>
    </location>
</feature>
<evidence type="ECO:0000313" key="2">
    <source>
        <dbReference type="EMBL" id="ALG09607.1"/>
    </source>
</evidence>
<keyword evidence="1" id="KW-0175">Coiled coil</keyword>
<gene>
    <name evidence="2" type="ORF">AOZ06_24295</name>
</gene>
<name>A0A0N7F3U5_9PSEU</name>
<keyword evidence="3" id="KW-1185">Reference proteome</keyword>
<evidence type="ECO:0000256" key="1">
    <source>
        <dbReference type="SAM" id="Coils"/>
    </source>
</evidence>
<dbReference type="STRING" id="860235.AOZ06_24295"/>
<dbReference type="Proteomes" id="UP000063699">
    <property type="component" value="Chromosome"/>
</dbReference>
<dbReference type="KEGG" id="kphy:AOZ06_24295"/>
<dbReference type="AlphaFoldDB" id="A0A0N7F3U5"/>
<proteinExistence type="predicted"/>
<reference evidence="2 3" key="1">
    <citation type="submission" date="2015-07" db="EMBL/GenBank/DDBJ databases">
        <title>Genome sequencing of Kibdelosporangium phytohabitans.</title>
        <authorList>
            <person name="Qin S."/>
            <person name="Xing K."/>
        </authorList>
    </citation>
    <scope>NUCLEOTIDE SEQUENCE [LARGE SCALE GENOMIC DNA]</scope>
    <source>
        <strain evidence="2 3">KLBMP1111</strain>
    </source>
</reference>
<organism evidence="2 3">
    <name type="scientific">Kibdelosporangium phytohabitans</name>
    <dbReference type="NCBI Taxonomy" id="860235"/>
    <lineage>
        <taxon>Bacteria</taxon>
        <taxon>Bacillati</taxon>
        <taxon>Actinomycetota</taxon>
        <taxon>Actinomycetes</taxon>
        <taxon>Pseudonocardiales</taxon>
        <taxon>Pseudonocardiaceae</taxon>
        <taxon>Kibdelosporangium</taxon>
    </lineage>
</organism>
<accession>A0A0N7F3U5</accession>
<protein>
    <submittedName>
        <fullName evidence="2">Uncharacterized protein</fullName>
    </submittedName>
</protein>
<sequence length="335" mass="36304">MWSPIVYGRTDTSDSWWRAIPSGTTSTELFDVVTAAFAGGADLDTPRFLLARRGGRWITGVACQASELSRSMATDSQNRELATFVGWAAPDTELPPSSLAHWETSFAQWAAPVYEHWAGADWTLPVRDVRDPHVVAAQPPPWRAEPPPPGPELTRTYGSALFLPPEASHQAWDEGRRTTGPFTLVVGWRKPDLVRADLVTHVCISGTTTASHAKSYAAGTDIAGATTVVEANFAGTSAPGTGFGDVGTPPPRPAQPMSVAVIPPRPLLAPVSMPAPVRSGFWRRFMWASRREVERLEHQVRWLTTELEQVRAAITALDARLSAIEAARPGEGDAR</sequence>
<dbReference type="EMBL" id="CP012752">
    <property type="protein sequence ID" value="ALG09607.1"/>
    <property type="molecule type" value="Genomic_DNA"/>
</dbReference>
<evidence type="ECO:0000313" key="3">
    <source>
        <dbReference type="Proteomes" id="UP000063699"/>
    </source>
</evidence>